<evidence type="ECO:0000259" key="14">
    <source>
        <dbReference type="PROSITE" id="PS51873"/>
    </source>
</evidence>
<feature type="domain" description="RING-type" evidence="13">
    <location>
        <begin position="13"/>
        <end position="61"/>
    </location>
</feature>
<keyword evidence="12" id="KW-0472">Membrane</keyword>
<keyword evidence="15" id="KW-1185">Reference proteome</keyword>
<evidence type="ECO:0000256" key="2">
    <source>
        <dbReference type="ARBA" id="ARBA00004906"/>
    </source>
</evidence>
<comment type="catalytic activity">
    <reaction evidence="1">
        <text>[E2 ubiquitin-conjugating enzyme]-S-ubiquitinyl-L-cysteine + [acceptor protein]-L-lysine = [E2 ubiquitin-conjugating enzyme]-L-cysteine + [acceptor protein]-N(6)-ubiquitinyl-L-lysine.</text>
        <dbReference type="EC" id="2.3.2.31"/>
    </reaction>
</comment>
<dbReference type="SUPFAM" id="SSF57850">
    <property type="entry name" value="RING/U-box"/>
    <property type="match status" value="3"/>
</dbReference>
<dbReference type="SMART" id="SM00647">
    <property type="entry name" value="IBR"/>
    <property type="match status" value="2"/>
</dbReference>
<evidence type="ECO:0000256" key="6">
    <source>
        <dbReference type="ARBA" id="ARBA00022737"/>
    </source>
</evidence>
<evidence type="ECO:0000256" key="5">
    <source>
        <dbReference type="ARBA" id="ARBA00022723"/>
    </source>
</evidence>
<accession>A0AAJ7L6F1</accession>
<name>A0AAJ7L6F1_9ACAR</name>
<feature type="transmembrane region" description="Helical" evidence="12">
    <location>
        <begin position="248"/>
        <end position="281"/>
    </location>
</feature>
<dbReference type="SMART" id="SM00184">
    <property type="entry name" value="RING"/>
    <property type="match status" value="1"/>
</dbReference>
<dbReference type="InterPro" id="IPR031127">
    <property type="entry name" value="E3_UB_ligase_RBR"/>
</dbReference>
<evidence type="ECO:0000256" key="11">
    <source>
        <dbReference type="SAM" id="MobiDB-lite"/>
    </source>
</evidence>
<dbReference type="GeneID" id="100898187"/>
<dbReference type="PROSITE" id="PS50089">
    <property type="entry name" value="ZF_RING_2"/>
    <property type="match status" value="1"/>
</dbReference>
<evidence type="ECO:0000256" key="1">
    <source>
        <dbReference type="ARBA" id="ARBA00001798"/>
    </source>
</evidence>
<dbReference type="PROSITE" id="PS51873">
    <property type="entry name" value="TRIAD"/>
    <property type="match status" value="1"/>
</dbReference>
<dbReference type="GO" id="GO:0016567">
    <property type="term" value="P:protein ubiquitination"/>
    <property type="evidence" value="ECO:0007669"/>
    <property type="project" value="InterPro"/>
</dbReference>
<dbReference type="GO" id="GO:0061630">
    <property type="term" value="F:ubiquitin protein ligase activity"/>
    <property type="evidence" value="ECO:0007669"/>
    <property type="project" value="UniProtKB-EC"/>
</dbReference>
<proteinExistence type="predicted"/>
<keyword evidence="12" id="KW-1133">Transmembrane helix</keyword>
<dbReference type="KEGG" id="goe:100898187"/>
<evidence type="ECO:0000256" key="12">
    <source>
        <dbReference type="SAM" id="Phobius"/>
    </source>
</evidence>
<gene>
    <name evidence="16" type="primary">LOC100898187</name>
</gene>
<dbReference type="Pfam" id="PF01485">
    <property type="entry name" value="IBR"/>
    <property type="match status" value="1"/>
</dbReference>
<feature type="region of interest" description="Disordered" evidence="11">
    <location>
        <begin position="161"/>
        <end position="180"/>
    </location>
</feature>
<keyword evidence="8" id="KW-0833">Ubl conjugation pathway</keyword>
<keyword evidence="4" id="KW-0808">Transferase</keyword>
<feature type="non-terminal residue" evidence="16">
    <location>
        <position position="1"/>
    </location>
</feature>
<keyword evidence="5" id="KW-0479">Metal-binding</keyword>
<evidence type="ECO:0000259" key="13">
    <source>
        <dbReference type="PROSITE" id="PS50089"/>
    </source>
</evidence>
<evidence type="ECO:0000256" key="8">
    <source>
        <dbReference type="ARBA" id="ARBA00022786"/>
    </source>
</evidence>
<evidence type="ECO:0000256" key="9">
    <source>
        <dbReference type="ARBA" id="ARBA00022833"/>
    </source>
</evidence>
<organism evidence="15 16">
    <name type="scientific">Galendromus occidentalis</name>
    <name type="common">western predatory mite</name>
    <dbReference type="NCBI Taxonomy" id="34638"/>
    <lineage>
        <taxon>Eukaryota</taxon>
        <taxon>Metazoa</taxon>
        <taxon>Ecdysozoa</taxon>
        <taxon>Arthropoda</taxon>
        <taxon>Chelicerata</taxon>
        <taxon>Arachnida</taxon>
        <taxon>Acari</taxon>
        <taxon>Parasitiformes</taxon>
        <taxon>Mesostigmata</taxon>
        <taxon>Gamasina</taxon>
        <taxon>Phytoseioidea</taxon>
        <taxon>Phytoseiidae</taxon>
        <taxon>Typhlodrominae</taxon>
        <taxon>Galendromus</taxon>
    </lineage>
</organism>
<dbReference type="Pfam" id="PF22191">
    <property type="entry name" value="IBR_1"/>
    <property type="match status" value="1"/>
</dbReference>
<feature type="domain" description="RING-type" evidence="14">
    <location>
        <begin position="9"/>
        <end position="238"/>
    </location>
</feature>
<dbReference type="GO" id="GO:0008270">
    <property type="term" value="F:zinc ion binding"/>
    <property type="evidence" value="ECO:0007669"/>
    <property type="project" value="UniProtKB-KW"/>
</dbReference>
<feature type="region of interest" description="Disordered" evidence="11">
    <location>
        <begin position="358"/>
        <end position="419"/>
    </location>
</feature>
<evidence type="ECO:0000256" key="7">
    <source>
        <dbReference type="ARBA" id="ARBA00022771"/>
    </source>
</evidence>
<dbReference type="InterPro" id="IPR013083">
    <property type="entry name" value="Znf_RING/FYVE/PHD"/>
</dbReference>
<dbReference type="InterPro" id="IPR002867">
    <property type="entry name" value="IBR_dom"/>
</dbReference>
<comment type="pathway">
    <text evidence="2">Protein modification; protein ubiquitination.</text>
</comment>
<evidence type="ECO:0000256" key="3">
    <source>
        <dbReference type="ARBA" id="ARBA00012251"/>
    </source>
</evidence>
<keyword evidence="6" id="KW-0677">Repeat</keyword>
<sequence length="459" mass="49734">SKPSKKDQYLRECPLCLLELHPDCFPKLSLCNHRTCWDCLQRYLRIEISEGRINIDCPECSQLIHPTDIRNILSDEATMLKYETFMLRRVLCTDRDARWCPAPDCTFVVIANNCATCPKLKCQRPGCDTEFCYHCKQEWHPNITCDMARQQRQEEIPCGPFPSTSGASGSTSGSPSGKFAGKEEMKNCPSCGMQIIKADDGSCNHMTCGICGKEFCWLCVKQITDLHYLSPSGCTFWGKKPWSRKKKILCQLGMLVGAPVGIALIAGIAIPGIIIGIPVFIGKKIYVKNREKSAMKRNTAVAMGVLLSMAFSPIVAAIAIGIGVPILLAYAYGVVPLSLLRSAGGWGVKASSSGVRLQFDEGPGAEEQQMDDGKFPSTSGEGQRRSSKVQAATDGDHVSITMASGGNGGGDVDSVVSGKTLESGRLQTVQVQIEQDDKASQGSTRALAGSLLNYEAADK</sequence>
<dbReference type="CDD" id="cd20338">
    <property type="entry name" value="BRcat_RBR_RNF19"/>
    <property type="match status" value="1"/>
</dbReference>
<dbReference type="InterPro" id="IPR001841">
    <property type="entry name" value="Znf_RING"/>
</dbReference>
<dbReference type="FunFam" id="3.30.40.10:FF:000424">
    <property type="entry name" value="RBR-type E3 ubiquitin transferase"/>
    <property type="match status" value="1"/>
</dbReference>
<feature type="compositionally biased region" description="Low complexity" evidence="11">
    <location>
        <begin position="161"/>
        <end position="177"/>
    </location>
</feature>
<dbReference type="RefSeq" id="XP_018496350.1">
    <property type="nucleotide sequence ID" value="XM_018640834.1"/>
</dbReference>
<evidence type="ECO:0000256" key="10">
    <source>
        <dbReference type="PROSITE-ProRule" id="PRU00175"/>
    </source>
</evidence>
<evidence type="ECO:0000256" key="4">
    <source>
        <dbReference type="ARBA" id="ARBA00022679"/>
    </source>
</evidence>
<evidence type="ECO:0000313" key="16">
    <source>
        <dbReference type="RefSeq" id="XP_018496350.1"/>
    </source>
</evidence>
<dbReference type="PANTHER" id="PTHR11685">
    <property type="entry name" value="RBR FAMILY RING FINGER AND IBR DOMAIN-CONTAINING"/>
    <property type="match status" value="1"/>
</dbReference>
<keyword evidence="12" id="KW-0812">Transmembrane</keyword>
<dbReference type="CDD" id="cd16629">
    <property type="entry name" value="RING-HC_RBR_RNF19"/>
    <property type="match status" value="1"/>
</dbReference>
<reference evidence="16" key="1">
    <citation type="submission" date="2025-08" db="UniProtKB">
        <authorList>
            <consortium name="RefSeq"/>
        </authorList>
    </citation>
    <scope>IDENTIFICATION</scope>
</reference>
<dbReference type="Gene3D" id="1.20.120.1750">
    <property type="match status" value="1"/>
</dbReference>
<dbReference type="CDD" id="cd20355">
    <property type="entry name" value="Rcat_RBR_RNF19"/>
    <property type="match status" value="1"/>
</dbReference>
<dbReference type="InterPro" id="IPR044066">
    <property type="entry name" value="TRIAD_supradom"/>
</dbReference>
<protein>
    <recommendedName>
        <fullName evidence="3">RBR-type E3 ubiquitin transferase</fullName>
        <ecNumber evidence="3">2.3.2.31</ecNumber>
    </recommendedName>
</protein>
<dbReference type="Gene3D" id="3.30.40.10">
    <property type="entry name" value="Zinc/RING finger domain, C3HC4 (zinc finger)"/>
    <property type="match status" value="1"/>
</dbReference>
<dbReference type="AlphaFoldDB" id="A0AAJ7L6F1"/>
<dbReference type="FunFam" id="1.20.120.1750:FF:000017">
    <property type="entry name" value="RBR-type E3 ubiquitin transferase"/>
    <property type="match status" value="1"/>
</dbReference>
<feature type="transmembrane region" description="Helical" evidence="12">
    <location>
        <begin position="301"/>
        <end position="332"/>
    </location>
</feature>
<keyword evidence="9" id="KW-0862">Zinc</keyword>
<evidence type="ECO:0000313" key="15">
    <source>
        <dbReference type="Proteomes" id="UP000694867"/>
    </source>
</evidence>
<dbReference type="EC" id="2.3.2.31" evidence="3"/>
<dbReference type="Proteomes" id="UP000694867">
    <property type="component" value="Unplaced"/>
</dbReference>
<keyword evidence="7 10" id="KW-0863">Zinc-finger</keyword>